<dbReference type="Gene3D" id="3.40.190.10">
    <property type="entry name" value="Periplasmic binding protein-like II"/>
    <property type="match status" value="2"/>
</dbReference>
<dbReference type="EMBL" id="JBBWWT010000005">
    <property type="protein sequence ID" value="MEL1265128.1"/>
    <property type="molecule type" value="Genomic_DNA"/>
</dbReference>
<dbReference type="Pfam" id="PF03466">
    <property type="entry name" value="LysR_substrate"/>
    <property type="match status" value="1"/>
</dbReference>
<dbReference type="PROSITE" id="PS50931">
    <property type="entry name" value="HTH_LYSR"/>
    <property type="match status" value="1"/>
</dbReference>
<keyword evidence="7" id="KW-1185">Reference proteome</keyword>
<dbReference type="PANTHER" id="PTHR30537:SF74">
    <property type="entry name" value="HTH-TYPE TRANSCRIPTIONAL REGULATOR TRPI"/>
    <property type="match status" value="1"/>
</dbReference>
<dbReference type="RefSeq" id="WP_341726301.1">
    <property type="nucleotide sequence ID" value="NZ_JBBWWT010000005.1"/>
</dbReference>
<comment type="similarity">
    <text evidence="1">Belongs to the LysR transcriptional regulatory family.</text>
</comment>
<evidence type="ECO:0000256" key="3">
    <source>
        <dbReference type="ARBA" id="ARBA00023125"/>
    </source>
</evidence>
<dbReference type="Pfam" id="PF00126">
    <property type="entry name" value="HTH_1"/>
    <property type="match status" value="1"/>
</dbReference>
<dbReference type="CDD" id="cd08432">
    <property type="entry name" value="PBP2_GcdR_TrpI_HvrB_AmpR_like"/>
    <property type="match status" value="1"/>
</dbReference>
<evidence type="ECO:0000313" key="7">
    <source>
        <dbReference type="Proteomes" id="UP001459204"/>
    </source>
</evidence>
<proteinExistence type="inferred from homology"/>
<dbReference type="InterPro" id="IPR000847">
    <property type="entry name" value="LysR_HTH_N"/>
</dbReference>
<dbReference type="InterPro" id="IPR036388">
    <property type="entry name" value="WH-like_DNA-bd_sf"/>
</dbReference>
<name>A0ABU9J314_9GAMM</name>
<keyword evidence="2" id="KW-0805">Transcription regulation</keyword>
<dbReference type="InterPro" id="IPR036390">
    <property type="entry name" value="WH_DNA-bd_sf"/>
</dbReference>
<organism evidence="6 7">
    <name type="scientific">Pseudoxanthomonas putridarboris</name>
    <dbReference type="NCBI Taxonomy" id="752605"/>
    <lineage>
        <taxon>Bacteria</taxon>
        <taxon>Pseudomonadati</taxon>
        <taxon>Pseudomonadota</taxon>
        <taxon>Gammaproteobacteria</taxon>
        <taxon>Lysobacterales</taxon>
        <taxon>Lysobacteraceae</taxon>
        <taxon>Pseudoxanthomonas</taxon>
    </lineage>
</organism>
<evidence type="ECO:0000259" key="5">
    <source>
        <dbReference type="PROSITE" id="PS50931"/>
    </source>
</evidence>
<keyword evidence="3" id="KW-0238">DNA-binding</keyword>
<dbReference type="SUPFAM" id="SSF46785">
    <property type="entry name" value="Winged helix' DNA-binding domain"/>
    <property type="match status" value="1"/>
</dbReference>
<dbReference type="PRINTS" id="PR00039">
    <property type="entry name" value="HTHLYSR"/>
</dbReference>
<evidence type="ECO:0000256" key="4">
    <source>
        <dbReference type="ARBA" id="ARBA00023163"/>
    </source>
</evidence>
<feature type="domain" description="HTH lysR-type" evidence="5">
    <location>
        <begin position="15"/>
        <end position="72"/>
    </location>
</feature>
<evidence type="ECO:0000256" key="2">
    <source>
        <dbReference type="ARBA" id="ARBA00023015"/>
    </source>
</evidence>
<comment type="caution">
    <text evidence="6">The sequence shown here is derived from an EMBL/GenBank/DDBJ whole genome shotgun (WGS) entry which is preliminary data.</text>
</comment>
<dbReference type="Gene3D" id="1.10.10.10">
    <property type="entry name" value="Winged helix-like DNA-binding domain superfamily/Winged helix DNA-binding domain"/>
    <property type="match status" value="1"/>
</dbReference>
<keyword evidence="4" id="KW-0804">Transcription</keyword>
<dbReference type="InterPro" id="IPR058163">
    <property type="entry name" value="LysR-type_TF_proteobact-type"/>
</dbReference>
<gene>
    <name evidence="6" type="ORF">AAD027_12235</name>
</gene>
<reference evidence="6 7" key="1">
    <citation type="submission" date="2024-04" db="EMBL/GenBank/DDBJ databases">
        <title>Draft genome sequence of Pseudoxanthomonas putridarboris WD12.</title>
        <authorList>
            <person name="Oh J."/>
        </authorList>
    </citation>
    <scope>NUCLEOTIDE SEQUENCE [LARGE SCALE GENOMIC DNA]</scope>
    <source>
        <strain evidence="6 7">WD12</strain>
    </source>
</reference>
<accession>A0ABU9J314</accession>
<dbReference type="InterPro" id="IPR005119">
    <property type="entry name" value="LysR_subst-bd"/>
</dbReference>
<sequence>MSESNSSIRKPRRLPSLAALRAFEAAAAHASFQRAAHELSVTPTAVSHQVRMLEDALGKPLFVRMTRRVALTLEGEQLAAALREGFDAIEQGVRRLQAPRWANAVTLTANTAFIARWLLPRMGAFRSACPDIELRLHATEQLVDLASGDADIAVRAGAGDWPGLTSAPLLVDRYAPMCSPRYRLRRPSELKAPMLIHFDWQPGAHSPASWPRWFRAAGLADASGRDTRSGLSFSDESHAISATLAGHGVALLSVTLLATELETGALRQPFGPVLDTGRYYVAIARGREREPVLRRVQDWIALQAAATA</sequence>
<dbReference type="PANTHER" id="PTHR30537">
    <property type="entry name" value="HTH-TYPE TRANSCRIPTIONAL REGULATOR"/>
    <property type="match status" value="1"/>
</dbReference>
<dbReference type="Proteomes" id="UP001459204">
    <property type="component" value="Unassembled WGS sequence"/>
</dbReference>
<protein>
    <submittedName>
        <fullName evidence="6">LysR substrate-binding domain-containing protein</fullName>
    </submittedName>
</protein>
<dbReference type="SUPFAM" id="SSF53850">
    <property type="entry name" value="Periplasmic binding protein-like II"/>
    <property type="match status" value="1"/>
</dbReference>
<evidence type="ECO:0000256" key="1">
    <source>
        <dbReference type="ARBA" id="ARBA00009437"/>
    </source>
</evidence>
<evidence type="ECO:0000313" key="6">
    <source>
        <dbReference type="EMBL" id="MEL1265128.1"/>
    </source>
</evidence>